<dbReference type="AlphaFoldDB" id="A0A3P3QR47"/>
<dbReference type="NCBIfam" id="TIGR00155">
    <property type="entry name" value="pqiA_fam"/>
    <property type="match status" value="1"/>
</dbReference>
<evidence type="ECO:0000313" key="9">
    <source>
        <dbReference type="EMBL" id="RRJ23525.1"/>
    </source>
</evidence>
<keyword evidence="3" id="KW-1003">Cell membrane</keyword>
<feature type="transmembrane region" description="Helical" evidence="8">
    <location>
        <begin position="385"/>
        <end position="408"/>
    </location>
</feature>
<protein>
    <submittedName>
        <fullName evidence="9">PqiA/YebS family transporter subunit</fullName>
    </submittedName>
</protein>
<evidence type="ECO:0000256" key="8">
    <source>
        <dbReference type="SAM" id="Phobius"/>
    </source>
</evidence>
<accession>A0A3P3QR47</accession>
<evidence type="ECO:0000256" key="5">
    <source>
        <dbReference type="ARBA" id="ARBA00022692"/>
    </source>
</evidence>
<dbReference type="PANTHER" id="PTHR30462">
    <property type="entry name" value="INTERMEMBRANE TRANSPORT PROTEIN PQIB-RELATED"/>
    <property type="match status" value="1"/>
</dbReference>
<dbReference type="Proteomes" id="UP000276260">
    <property type="component" value="Unassembled WGS sequence"/>
</dbReference>
<keyword evidence="5 8" id="KW-0812">Transmembrane</keyword>
<dbReference type="OrthoDB" id="9800207at2"/>
<organism evidence="9 10">
    <name type="scientific">Rheinheimera mesophila</name>
    <dbReference type="NCBI Taxonomy" id="1547515"/>
    <lineage>
        <taxon>Bacteria</taxon>
        <taxon>Pseudomonadati</taxon>
        <taxon>Pseudomonadota</taxon>
        <taxon>Gammaproteobacteria</taxon>
        <taxon>Chromatiales</taxon>
        <taxon>Chromatiaceae</taxon>
        <taxon>Rheinheimera</taxon>
    </lineage>
</organism>
<evidence type="ECO:0000256" key="1">
    <source>
        <dbReference type="ARBA" id="ARBA00004429"/>
    </source>
</evidence>
<dbReference type="InterPro" id="IPR005219">
    <property type="entry name" value="PqiA-like_proteobact"/>
</dbReference>
<keyword evidence="7 8" id="KW-0472">Membrane</keyword>
<proteinExistence type="inferred from homology"/>
<keyword evidence="4" id="KW-0997">Cell inner membrane</keyword>
<feature type="transmembrane region" description="Helical" evidence="8">
    <location>
        <begin position="358"/>
        <end position="379"/>
    </location>
</feature>
<evidence type="ECO:0000256" key="3">
    <source>
        <dbReference type="ARBA" id="ARBA00022475"/>
    </source>
</evidence>
<dbReference type="GO" id="GO:0005886">
    <property type="term" value="C:plasma membrane"/>
    <property type="evidence" value="ECO:0007669"/>
    <property type="project" value="UniProtKB-SubCell"/>
</dbReference>
<evidence type="ECO:0000256" key="6">
    <source>
        <dbReference type="ARBA" id="ARBA00022989"/>
    </source>
</evidence>
<comment type="similarity">
    <text evidence="2">Belongs to the PqiA family.</text>
</comment>
<comment type="caution">
    <text evidence="9">The sequence shown here is derived from an EMBL/GenBank/DDBJ whole genome shotgun (WGS) entry which is preliminary data.</text>
</comment>
<feature type="transmembrane region" description="Helical" evidence="8">
    <location>
        <begin position="106"/>
        <end position="129"/>
    </location>
</feature>
<feature type="transmembrane region" description="Helical" evidence="8">
    <location>
        <begin position="60"/>
        <end position="80"/>
    </location>
</feature>
<keyword evidence="6 8" id="KW-1133">Transmembrane helix</keyword>
<name>A0A3P3QR47_9GAMM</name>
<evidence type="ECO:0000256" key="4">
    <source>
        <dbReference type="ARBA" id="ARBA00022519"/>
    </source>
</evidence>
<dbReference type="InterPro" id="IPR007498">
    <property type="entry name" value="PqiA-like"/>
</dbReference>
<reference evidence="9 10" key="1">
    <citation type="submission" date="2018-11" db="EMBL/GenBank/DDBJ databases">
        <title>Draft genome analysis of Rheinheimera mesophila isolated from an industrial waste site.</title>
        <authorList>
            <person name="Yu Q."/>
            <person name="Qi Y."/>
            <person name="Zhang H."/>
            <person name="Lu Y."/>
            <person name="Pu J."/>
        </authorList>
    </citation>
    <scope>NUCLEOTIDE SEQUENCE [LARGE SCALE GENOMIC DNA]</scope>
    <source>
        <strain evidence="9 10">IITR13</strain>
    </source>
</reference>
<feature type="transmembrane region" description="Helical" evidence="8">
    <location>
        <begin position="265"/>
        <end position="284"/>
    </location>
</feature>
<dbReference type="InterPro" id="IPR051800">
    <property type="entry name" value="PqiA-PqiB_transport"/>
</dbReference>
<keyword evidence="10" id="KW-1185">Reference proteome</keyword>
<gene>
    <name evidence="9" type="ORF">EIK76_05520</name>
</gene>
<sequence>MSDLESGVTQPAHASAELVLCRHCDLLQQLPLLSVGQEAACSRCGYLLDMRQKDPVLRPVLYAASSLFMLVLANLFPFIGMDVAGNVHIMSFFDTSSVLFNEHQQWLAVLVWLFIQAIPAFCMLAVIYIKLGMVRRVRGLVWTARVLYMLKPWSMVDIFLIGILVAFVKLVVYADISVGMSFWAFCLFCLLHLRTFQVIDRHALWESIAPAPQPVPADFAGRTGVSLNLASCSCCTAIVPLEQKHCGRCGTKVTARIPASLQKTLAWLVTATLLYIPANLLPIMETVSLGSSIQSTIISGIILMWQDGAYPVAIVILLASVVVPVVKIAVMFWLCYLASHSGHKRQLLSTRVYLLVDWIGRWSMVDVLVVAILAALVRFDLLMGVYPGMGAIVFATVVITTMLAAMSFDPRLLWDQRNKKEEQQRG</sequence>
<feature type="transmembrane region" description="Helical" evidence="8">
    <location>
        <begin position="312"/>
        <end position="337"/>
    </location>
</feature>
<feature type="transmembrane region" description="Helical" evidence="8">
    <location>
        <begin position="176"/>
        <end position="193"/>
    </location>
</feature>
<dbReference type="RefSeq" id="WP_046518204.1">
    <property type="nucleotide sequence ID" value="NZ_LAVS01000001.1"/>
</dbReference>
<feature type="transmembrane region" description="Helical" evidence="8">
    <location>
        <begin position="150"/>
        <end position="170"/>
    </location>
</feature>
<evidence type="ECO:0000256" key="7">
    <source>
        <dbReference type="ARBA" id="ARBA00023136"/>
    </source>
</evidence>
<dbReference type="PANTHER" id="PTHR30462:SF3">
    <property type="entry name" value="INTERMEMBRANE TRANSPORT PROTEIN PQIA"/>
    <property type="match status" value="1"/>
</dbReference>
<evidence type="ECO:0000313" key="10">
    <source>
        <dbReference type="Proteomes" id="UP000276260"/>
    </source>
</evidence>
<evidence type="ECO:0000256" key="2">
    <source>
        <dbReference type="ARBA" id="ARBA00007555"/>
    </source>
</evidence>
<comment type="subcellular location">
    <subcellularLocation>
        <location evidence="1">Cell inner membrane</location>
        <topology evidence="1">Multi-pass membrane protein</topology>
    </subcellularLocation>
</comment>
<dbReference type="Pfam" id="PF04403">
    <property type="entry name" value="PqiA"/>
    <property type="match status" value="2"/>
</dbReference>
<dbReference type="EMBL" id="RRCF01000001">
    <property type="protein sequence ID" value="RRJ23525.1"/>
    <property type="molecule type" value="Genomic_DNA"/>
</dbReference>